<reference evidence="2" key="1">
    <citation type="submission" date="2022-08" db="EMBL/GenBank/DDBJ databases">
        <authorList>
            <consortium name="DOE Joint Genome Institute"/>
            <person name="Min B."/>
            <person name="Riley R."/>
            <person name="Sierra-Patev S."/>
            <person name="Naranjo-Ortiz M."/>
            <person name="Looney B."/>
            <person name="Konkel Z."/>
            <person name="Slot J.C."/>
            <person name="Sakamoto Y."/>
            <person name="Steenwyk J.L."/>
            <person name="Rokas A."/>
            <person name="Carro J."/>
            <person name="Camarero S."/>
            <person name="Ferreira P."/>
            <person name="Molpeceres G."/>
            <person name="Ruiz-Duenas F.J."/>
            <person name="Serrano A."/>
            <person name="Henrissat B."/>
            <person name="Drula E."/>
            <person name="Hughes K.W."/>
            <person name="Mata J.L."/>
            <person name="Ishikawa N.K."/>
            <person name="Vargas-Isla R."/>
            <person name="Ushijima S."/>
            <person name="Smith C.A."/>
            <person name="Ahrendt S."/>
            <person name="Andreopoulos W."/>
            <person name="He G."/>
            <person name="Labutti K."/>
            <person name="Lipzen A."/>
            <person name="Ng V."/>
            <person name="Sandor L."/>
            <person name="Barry K."/>
            <person name="Martinez A.T."/>
            <person name="Xiao Y."/>
            <person name="Gibbons J.G."/>
            <person name="Terashima K."/>
            <person name="Hibbett D.S."/>
            <person name="Grigoriev I.V."/>
        </authorList>
    </citation>
    <scope>NUCLEOTIDE SEQUENCE</scope>
    <source>
        <strain evidence="2">TFB10827</strain>
    </source>
</reference>
<gene>
    <name evidence="2" type="ORF">F5050DRAFT_1813269</name>
</gene>
<feature type="compositionally biased region" description="Polar residues" evidence="1">
    <location>
        <begin position="90"/>
        <end position="99"/>
    </location>
</feature>
<evidence type="ECO:0000256" key="1">
    <source>
        <dbReference type="SAM" id="MobiDB-lite"/>
    </source>
</evidence>
<keyword evidence="3" id="KW-1185">Reference proteome</keyword>
<organism evidence="2 3">
    <name type="scientific">Lentinula boryana</name>
    <dbReference type="NCBI Taxonomy" id="40481"/>
    <lineage>
        <taxon>Eukaryota</taxon>
        <taxon>Fungi</taxon>
        <taxon>Dikarya</taxon>
        <taxon>Basidiomycota</taxon>
        <taxon>Agaricomycotina</taxon>
        <taxon>Agaricomycetes</taxon>
        <taxon>Agaricomycetidae</taxon>
        <taxon>Agaricales</taxon>
        <taxon>Marasmiineae</taxon>
        <taxon>Omphalotaceae</taxon>
        <taxon>Lentinula</taxon>
    </lineage>
</organism>
<name>A0ABQ8PXH1_9AGAR</name>
<evidence type="ECO:0000313" key="2">
    <source>
        <dbReference type="EMBL" id="KAJ3990903.1"/>
    </source>
</evidence>
<dbReference type="Proteomes" id="UP001163828">
    <property type="component" value="Unassembled WGS sequence"/>
</dbReference>
<dbReference type="EMBL" id="MU791340">
    <property type="protein sequence ID" value="KAJ3990903.1"/>
    <property type="molecule type" value="Genomic_DNA"/>
</dbReference>
<comment type="caution">
    <text evidence="2">The sequence shown here is derived from an EMBL/GenBank/DDBJ whole genome shotgun (WGS) entry which is preliminary data.</text>
</comment>
<sequence length="123" mass="13162">MPSNYDDADLTSHVRSDIVMLSSMLNGQQAHVSALECNRNDEKLTLLTHISALLTTGNDNAPLAHSVHAVYERLTPAALECLVCSENVPQTEQETNGTQAAPALPDPGRLTSIPDARDAIRGS</sequence>
<accession>A0ABQ8PXH1</accession>
<feature type="region of interest" description="Disordered" evidence="1">
    <location>
        <begin position="90"/>
        <end position="123"/>
    </location>
</feature>
<proteinExistence type="predicted"/>
<protein>
    <submittedName>
        <fullName evidence="2">Uncharacterized protein</fullName>
    </submittedName>
</protein>
<evidence type="ECO:0000313" key="3">
    <source>
        <dbReference type="Proteomes" id="UP001163828"/>
    </source>
</evidence>